<dbReference type="SUPFAM" id="SSF51735">
    <property type="entry name" value="NAD(P)-binding Rossmann-fold domains"/>
    <property type="match status" value="1"/>
</dbReference>
<evidence type="ECO:0000313" key="4">
    <source>
        <dbReference type="EMBL" id="MCQ8278198.1"/>
    </source>
</evidence>
<dbReference type="EMBL" id="JAMSKV010000004">
    <property type="protein sequence ID" value="MCQ8278198.1"/>
    <property type="molecule type" value="Genomic_DNA"/>
</dbReference>
<proteinExistence type="inferred from homology"/>
<feature type="domain" description="Gfo/Idh/MocA-like oxidoreductase N-terminal" evidence="3">
    <location>
        <begin position="7"/>
        <end position="116"/>
    </location>
</feature>
<name>A0ABT1W615_9PROT</name>
<dbReference type="RefSeq" id="WP_422863658.1">
    <property type="nucleotide sequence ID" value="NZ_JAMSKV010000004.1"/>
</dbReference>
<dbReference type="Pfam" id="PF01408">
    <property type="entry name" value="GFO_IDH_MocA"/>
    <property type="match status" value="1"/>
</dbReference>
<organism evidence="4 5">
    <name type="scientific">Endosaccharibacter trunci</name>
    <dbReference type="NCBI Taxonomy" id="2812733"/>
    <lineage>
        <taxon>Bacteria</taxon>
        <taxon>Pseudomonadati</taxon>
        <taxon>Pseudomonadota</taxon>
        <taxon>Alphaproteobacteria</taxon>
        <taxon>Acetobacterales</taxon>
        <taxon>Acetobacteraceae</taxon>
        <taxon>Endosaccharibacter</taxon>
    </lineage>
</organism>
<evidence type="ECO:0000313" key="5">
    <source>
        <dbReference type="Proteomes" id="UP001524587"/>
    </source>
</evidence>
<protein>
    <submittedName>
        <fullName evidence="4">Gfo/Idh/MocA family oxidoreductase</fullName>
    </submittedName>
</protein>
<keyword evidence="2" id="KW-0560">Oxidoreductase</keyword>
<dbReference type="Proteomes" id="UP001524587">
    <property type="component" value="Unassembled WGS sequence"/>
</dbReference>
<sequence>MTETPLRLGLVGLGQIARVQHLPAIAANPDFRLVAIATRGQTDVPEGVALHSSMGEMIAAGGIDAVVLCTPPQMRYALVRDALLAGLHVFMEKPPTQTVAETQDLARIAAGTGRTLLASWHSMFSAAVAPARDILARRGMQAMRIDWQEDVHKFHPGVDWFWQPGGMGVFDPGVNALSIAVACAPEPLFVRAARFRVRPGEQTPVAADLAFATPSRETGFDAHFDWDHQGLERWTIRWTLDDGGVLDLSRGGGALALDGKTLLDEPDTEYPRLYAHFRDLVRSGRSDVEIRPLMLAADAFSLARRD</sequence>
<evidence type="ECO:0000256" key="2">
    <source>
        <dbReference type="ARBA" id="ARBA00023002"/>
    </source>
</evidence>
<reference evidence="4 5" key="1">
    <citation type="submission" date="2022-06" db="EMBL/GenBank/DDBJ databases">
        <title>Endosaccharibacter gen. nov., sp. nov., endophytic bacteria isolated from sugarcane.</title>
        <authorList>
            <person name="Pitiwittayakul N."/>
            <person name="Yukphan P."/>
            <person name="Charoenyingcharoen P."/>
            <person name="Tanasupawat S."/>
        </authorList>
    </citation>
    <scope>NUCLEOTIDE SEQUENCE [LARGE SCALE GENOMIC DNA]</scope>
    <source>
        <strain evidence="4 5">KSS8</strain>
    </source>
</reference>
<keyword evidence="5" id="KW-1185">Reference proteome</keyword>
<comment type="similarity">
    <text evidence="1">Belongs to the Gfo/Idh/MocA family.</text>
</comment>
<comment type="caution">
    <text evidence="4">The sequence shown here is derived from an EMBL/GenBank/DDBJ whole genome shotgun (WGS) entry which is preliminary data.</text>
</comment>
<dbReference type="InterPro" id="IPR000683">
    <property type="entry name" value="Gfo/Idh/MocA-like_OxRdtase_N"/>
</dbReference>
<dbReference type="PANTHER" id="PTHR43708:SF5">
    <property type="entry name" value="CONSERVED EXPRESSED OXIDOREDUCTASE (EUROFUNG)-RELATED"/>
    <property type="match status" value="1"/>
</dbReference>
<dbReference type="Gene3D" id="3.40.50.720">
    <property type="entry name" value="NAD(P)-binding Rossmann-like Domain"/>
    <property type="match status" value="1"/>
</dbReference>
<evidence type="ECO:0000256" key="1">
    <source>
        <dbReference type="ARBA" id="ARBA00010928"/>
    </source>
</evidence>
<dbReference type="InterPro" id="IPR051317">
    <property type="entry name" value="Gfo/Idh/MocA_oxidoreduct"/>
</dbReference>
<gene>
    <name evidence="4" type="ORF">NFI95_07020</name>
</gene>
<dbReference type="Gene3D" id="3.30.360.10">
    <property type="entry name" value="Dihydrodipicolinate Reductase, domain 2"/>
    <property type="match status" value="1"/>
</dbReference>
<accession>A0ABT1W615</accession>
<dbReference type="PANTHER" id="PTHR43708">
    <property type="entry name" value="CONSERVED EXPRESSED OXIDOREDUCTASE (EUROFUNG)"/>
    <property type="match status" value="1"/>
</dbReference>
<evidence type="ECO:0000259" key="3">
    <source>
        <dbReference type="Pfam" id="PF01408"/>
    </source>
</evidence>
<dbReference type="InterPro" id="IPR036291">
    <property type="entry name" value="NAD(P)-bd_dom_sf"/>
</dbReference>